<sequence>MTDARVFLVDVDNTLLDNDRFQDDLKAHVAATSGAAARDRYWALQDHLFKTLGYRDYLGACQSYRLERPDDREALRLAAFILDYPYETLLYPGALDVLDRMRGLGRTALLTDGDAVFQPNKLRRSGLADAVNGDLMIAVHKDEELDAILAQFPAEHHVLVDDKVRILTAFKTAWGSRVTTVFPRQGQFARDEKVLAANPPADLSIDRIVDLLEAALLAETPST</sequence>
<dbReference type="RefSeq" id="WP_282583006.1">
    <property type="nucleotide sequence ID" value="NZ_JAMOIM010000001.1"/>
</dbReference>
<dbReference type="Gene3D" id="1.10.286.50">
    <property type="match status" value="1"/>
</dbReference>
<dbReference type="EMBL" id="JAMOIM010000001">
    <property type="protein sequence ID" value="MCW6506653.1"/>
    <property type="molecule type" value="Genomic_DNA"/>
</dbReference>
<proteinExistence type="predicted"/>
<protein>
    <recommendedName>
        <fullName evidence="3">HAD family hydrolase</fullName>
    </recommendedName>
</protein>
<name>A0AA41YXB4_9HYPH</name>
<dbReference type="InterPro" id="IPR023214">
    <property type="entry name" value="HAD_sf"/>
</dbReference>
<dbReference type="AlphaFoldDB" id="A0AA41YXB4"/>
<dbReference type="Pfam" id="PF00702">
    <property type="entry name" value="Hydrolase"/>
    <property type="match status" value="1"/>
</dbReference>
<comment type="caution">
    <text evidence="1">The sequence shown here is derived from an EMBL/GenBank/DDBJ whole genome shotgun (WGS) entry which is preliminary data.</text>
</comment>
<dbReference type="SUPFAM" id="SSF56784">
    <property type="entry name" value="HAD-like"/>
    <property type="match status" value="1"/>
</dbReference>
<evidence type="ECO:0000313" key="1">
    <source>
        <dbReference type="EMBL" id="MCW6506653.1"/>
    </source>
</evidence>
<dbReference type="Gene3D" id="3.40.50.1000">
    <property type="entry name" value="HAD superfamily/HAD-like"/>
    <property type="match status" value="1"/>
</dbReference>
<dbReference type="InterPro" id="IPR036412">
    <property type="entry name" value="HAD-like_sf"/>
</dbReference>
<reference evidence="1" key="1">
    <citation type="submission" date="2022-05" db="EMBL/GenBank/DDBJ databases">
        <authorList>
            <person name="Pankratov T."/>
        </authorList>
    </citation>
    <scope>NUCLEOTIDE SEQUENCE</scope>
    <source>
        <strain evidence="1">BP6-180914</strain>
    </source>
</reference>
<gene>
    <name evidence="1" type="ORF">M8523_01285</name>
</gene>
<evidence type="ECO:0000313" key="2">
    <source>
        <dbReference type="Proteomes" id="UP001165667"/>
    </source>
</evidence>
<evidence type="ECO:0008006" key="3">
    <source>
        <dbReference type="Google" id="ProtNLM"/>
    </source>
</evidence>
<dbReference type="Proteomes" id="UP001165667">
    <property type="component" value="Unassembled WGS sequence"/>
</dbReference>
<keyword evidence="2" id="KW-1185">Reference proteome</keyword>
<organism evidence="1 2">
    <name type="scientific">Lichenifustis flavocetrariae</name>
    <dbReference type="NCBI Taxonomy" id="2949735"/>
    <lineage>
        <taxon>Bacteria</taxon>
        <taxon>Pseudomonadati</taxon>
        <taxon>Pseudomonadota</taxon>
        <taxon>Alphaproteobacteria</taxon>
        <taxon>Hyphomicrobiales</taxon>
        <taxon>Lichenihabitantaceae</taxon>
        <taxon>Lichenifustis</taxon>
    </lineage>
</organism>
<accession>A0AA41YXB4</accession>